<dbReference type="PANTHER" id="PTHR30024:SF45">
    <property type="entry name" value="ABC TRANSPORTER SUBSTRATE-BINDING PROTEIN"/>
    <property type="match status" value="1"/>
</dbReference>
<accession>A0A512LC34</accession>
<dbReference type="OrthoDB" id="286202at2"/>
<dbReference type="Gene3D" id="3.40.190.10">
    <property type="entry name" value="Periplasmic binding protein-like II"/>
    <property type="match status" value="2"/>
</dbReference>
<dbReference type="Pfam" id="PF13379">
    <property type="entry name" value="NMT1_2"/>
    <property type="match status" value="1"/>
</dbReference>
<protein>
    <recommendedName>
        <fullName evidence="4">Nitrate ABC transporter substrate-binding protein</fullName>
    </recommendedName>
</protein>
<feature type="chain" id="PRO_5022242990" description="Nitrate ABC transporter substrate-binding protein" evidence="1">
    <location>
        <begin position="27"/>
        <end position="363"/>
    </location>
</feature>
<evidence type="ECO:0008006" key="4">
    <source>
        <dbReference type="Google" id="ProtNLM"/>
    </source>
</evidence>
<evidence type="ECO:0000256" key="1">
    <source>
        <dbReference type="SAM" id="SignalP"/>
    </source>
</evidence>
<comment type="caution">
    <text evidence="2">The sequence shown here is derived from an EMBL/GenBank/DDBJ whole genome shotgun (WGS) entry which is preliminary data.</text>
</comment>
<dbReference type="PANTHER" id="PTHR30024">
    <property type="entry name" value="ALIPHATIC SULFONATES-BINDING PROTEIN-RELATED"/>
    <property type="match status" value="1"/>
</dbReference>
<feature type="signal peptide" evidence="1">
    <location>
        <begin position="1"/>
        <end position="26"/>
    </location>
</feature>
<dbReference type="AlphaFoldDB" id="A0A512LC34"/>
<name>A0A512LC34_9PROT</name>
<dbReference type="Proteomes" id="UP000321337">
    <property type="component" value="Unassembled WGS sequence"/>
</dbReference>
<evidence type="ECO:0000313" key="2">
    <source>
        <dbReference type="EMBL" id="GEP32059.1"/>
    </source>
</evidence>
<gene>
    <name evidence="2" type="ORF">TPL01_31970</name>
</gene>
<organism evidence="2 3">
    <name type="scientific">Sulfuriferula plumbiphila</name>
    <dbReference type="NCBI Taxonomy" id="171865"/>
    <lineage>
        <taxon>Bacteria</taxon>
        <taxon>Pseudomonadati</taxon>
        <taxon>Pseudomonadota</taxon>
        <taxon>Betaproteobacteria</taxon>
        <taxon>Nitrosomonadales</taxon>
        <taxon>Sulfuricellaceae</taxon>
        <taxon>Sulfuriferula</taxon>
    </lineage>
</organism>
<dbReference type="SUPFAM" id="SSF53850">
    <property type="entry name" value="Periplasmic binding protein-like II"/>
    <property type="match status" value="1"/>
</dbReference>
<sequence length="363" mass="40169">MKWGYKWIVGSLLAGILAGGATVASAEEAVHITYGYHPYWTGGWSGVIIKAKDLWKKYLPPGSTVRFEPQLTGPPMVAALLANKMQIGTMGDMPSLVATTKFKIADIRLVSVPMYSNGQICNKILVRKDAPQFKDYKEAMKWLSGRPFAVHKGTCTNRFVESLIDQGVFKPSEVLSMPIEVIASNFEAGKLDAAAMWEPHARRQVDLGNARYVATGAPWGETDADFTLMREDFIQQHPQAAVGWLKAEIEAIQFMGKHPKETAQIIEKELTGYPAKTAWAALYERNPPEIGGDPVNYIGKMVFDQDVLKLMNKGYAFLYKLKVTDTPNMPAHPIDDAPLKQALKEMSLTPPIAVIHGMPKTAY</sequence>
<dbReference type="RefSeq" id="WP_147074996.1">
    <property type="nucleotide sequence ID" value="NZ_AP021884.1"/>
</dbReference>
<reference evidence="2 3" key="1">
    <citation type="submission" date="2019-07" db="EMBL/GenBank/DDBJ databases">
        <title>Whole genome shotgun sequence of Thiobacillus plumbophilus NBRC 107929.</title>
        <authorList>
            <person name="Hosoyama A."/>
            <person name="Uohara A."/>
            <person name="Ohji S."/>
            <person name="Ichikawa N."/>
        </authorList>
    </citation>
    <scope>NUCLEOTIDE SEQUENCE [LARGE SCALE GENOMIC DNA]</scope>
    <source>
        <strain evidence="2 3">NBRC 107929</strain>
    </source>
</reference>
<dbReference type="EMBL" id="BKAD01000045">
    <property type="protein sequence ID" value="GEP32059.1"/>
    <property type="molecule type" value="Genomic_DNA"/>
</dbReference>
<keyword evidence="1" id="KW-0732">Signal</keyword>
<proteinExistence type="predicted"/>
<evidence type="ECO:0000313" key="3">
    <source>
        <dbReference type="Proteomes" id="UP000321337"/>
    </source>
</evidence>
<keyword evidence="3" id="KW-1185">Reference proteome</keyword>